<reference evidence="2 3" key="1">
    <citation type="submission" date="2018-09" db="EMBL/GenBank/DDBJ databases">
        <title>Genomic Encyclopedia of Archaeal and Bacterial Type Strains, Phase II (KMG-II): from individual species to whole genera.</title>
        <authorList>
            <person name="Goeker M."/>
        </authorList>
    </citation>
    <scope>NUCLEOTIDE SEQUENCE [LARGE SCALE GENOMIC DNA]</scope>
    <source>
        <strain evidence="2 3">DSM 27148</strain>
    </source>
</reference>
<proteinExistence type="predicted"/>
<feature type="chain" id="PRO_5019215096" description="Outer membrane protein with beta-barrel domain" evidence="1">
    <location>
        <begin position="22"/>
        <end position="59"/>
    </location>
</feature>
<evidence type="ECO:0000313" key="2">
    <source>
        <dbReference type="EMBL" id="RKD90807.1"/>
    </source>
</evidence>
<feature type="signal peptide" evidence="1">
    <location>
        <begin position="1"/>
        <end position="21"/>
    </location>
</feature>
<dbReference type="Proteomes" id="UP000283387">
    <property type="component" value="Unassembled WGS sequence"/>
</dbReference>
<dbReference type="EMBL" id="RAPN01000001">
    <property type="protein sequence ID" value="RKD90807.1"/>
    <property type="molecule type" value="Genomic_DNA"/>
</dbReference>
<evidence type="ECO:0008006" key="4">
    <source>
        <dbReference type="Google" id="ProtNLM"/>
    </source>
</evidence>
<evidence type="ECO:0000256" key="1">
    <source>
        <dbReference type="SAM" id="SignalP"/>
    </source>
</evidence>
<gene>
    <name evidence="2" type="ORF">BC643_1150</name>
</gene>
<protein>
    <recommendedName>
        <fullName evidence="4">Outer membrane protein with beta-barrel domain</fullName>
    </recommendedName>
</protein>
<dbReference type="RefSeq" id="WP_120272178.1">
    <property type="nucleotide sequence ID" value="NZ_RAPN01000001.1"/>
</dbReference>
<keyword evidence="3" id="KW-1185">Reference proteome</keyword>
<name>A0A419W5T3_9BACT</name>
<dbReference type="OrthoDB" id="1453937at2"/>
<accession>A0A419W5T3</accession>
<sequence>MKNKIKATIFLFVLAAGLALSACSNLRWGADAGVDVRFGPNGPKLDPHVGVDLYSGGRF</sequence>
<dbReference type="PROSITE" id="PS51257">
    <property type="entry name" value="PROKAR_LIPOPROTEIN"/>
    <property type="match status" value="1"/>
</dbReference>
<organism evidence="2 3">
    <name type="scientific">Mangrovibacterium diazotrophicum</name>
    <dbReference type="NCBI Taxonomy" id="1261403"/>
    <lineage>
        <taxon>Bacteria</taxon>
        <taxon>Pseudomonadati</taxon>
        <taxon>Bacteroidota</taxon>
        <taxon>Bacteroidia</taxon>
        <taxon>Marinilabiliales</taxon>
        <taxon>Prolixibacteraceae</taxon>
        <taxon>Mangrovibacterium</taxon>
    </lineage>
</organism>
<dbReference type="AlphaFoldDB" id="A0A419W5T3"/>
<keyword evidence="1" id="KW-0732">Signal</keyword>
<evidence type="ECO:0000313" key="3">
    <source>
        <dbReference type="Proteomes" id="UP000283387"/>
    </source>
</evidence>
<comment type="caution">
    <text evidence="2">The sequence shown here is derived from an EMBL/GenBank/DDBJ whole genome shotgun (WGS) entry which is preliminary data.</text>
</comment>